<evidence type="ECO:0000256" key="2">
    <source>
        <dbReference type="ARBA" id="ARBA00022763"/>
    </source>
</evidence>
<evidence type="ECO:0000256" key="4">
    <source>
        <dbReference type="ARBA" id="ARBA00023204"/>
    </source>
</evidence>
<gene>
    <name evidence="7" type="ORF">ADICEAN_02787</name>
</gene>
<dbReference type="Proteomes" id="UP000011910">
    <property type="component" value="Unassembled WGS sequence"/>
</dbReference>
<dbReference type="InterPro" id="IPR025188">
    <property type="entry name" value="DUF4113"/>
</dbReference>
<evidence type="ECO:0000259" key="6">
    <source>
        <dbReference type="PROSITE" id="PS50173"/>
    </source>
</evidence>
<dbReference type="PANTHER" id="PTHR11076">
    <property type="entry name" value="DNA REPAIR POLYMERASE UMUC / TRANSFERASE FAMILY MEMBER"/>
    <property type="match status" value="1"/>
</dbReference>
<organism evidence="7 8">
    <name type="scientific">Cesiribacter andamanensis AMV16</name>
    <dbReference type="NCBI Taxonomy" id="1279009"/>
    <lineage>
        <taxon>Bacteria</taxon>
        <taxon>Pseudomonadati</taxon>
        <taxon>Bacteroidota</taxon>
        <taxon>Cytophagia</taxon>
        <taxon>Cytophagales</taxon>
        <taxon>Cesiribacteraceae</taxon>
        <taxon>Cesiribacter</taxon>
    </lineage>
</organism>
<dbReference type="GO" id="GO:0003887">
    <property type="term" value="F:DNA-directed DNA polymerase activity"/>
    <property type="evidence" value="ECO:0007669"/>
    <property type="project" value="TreeGrafter"/>
</dbReference>
<dbReference type="PROSITE" id="PS50173">
    <property type="entry name" value="UMUC"/>
    <property type="match status" value="1"/>
</dbReference>
<dbReference type="InterPro" id="IPR050116">
    <property type="entry name" value="DNA_polymerase-Y"/>
</dbReference>
<comment type="caution">
    <text evidence="7">The sequence shown here is derived from an EMBL/GenBank/DDBJ whole genome shotgun (WGS) entry which is preliminary data.</text>
</comment>
<dbReference type="Pfam" id="PF00817">
    <property type="entry name" value="IMS"/>
    <property type="match status" value="1"/>
</dbReference>
<dbReference type="GO" id="GO:0003684">
    <property type="term" value="F:damaged DNA binding"/>
    <property type="evidence" value="ECO:0007669"/>
    <property type="project" value="InterPro"/>
</dbReference>
<evidence type="ECO:0000313" key="7">
    <source>
        <dbReference type="EMBL" id="EMR02080.1"/>
    </source>
</evidence>
<dbReference type="CDD" id="cd01700">
    <property type="entry name" value="PolY_Pol_V_umuC"/>
    <property type="match status" value="1"/>
</dbReference>
<dbReference type="Pfam" id="PF13438">
    <property type="entry name" value="DUF4113"/>
    <property type="match status" value="1"/>
</dbReference>
<dbReference type="RefSeq" id="WP_009196175.1">
    <property type="nucleotide sequence ID" value="NZ_AODQ01000074.1"/>
</dbReference>
<evidence type="ECO:0000256" key="5">
    <source>
        <dbReference type="ARBA" id="ARBA00023236"/>
    </source>
</evidence>
<dbReference type="InterPro" id="IPR043502">
    <property type="entry name" value="DNA/RNA_pol_sf"/>
</dbReference>
<comment type="similarity">
    <text evidence="1">Belongs to the DNA polymerase type-Y family.</text>
</comment>
<dbReference type="OrthoDB" id="9808813at2"/>
<proteinExistence type="inferred from homology"/>
<dbReference type="PANTHER" id="PTHR11076:SF34">
    <property type="entry name" value="PROTEIN UMUC"/>
    <property type="match status" value="1"/>
</dbReference>
<protein>
    <recommendedName>
        <fullName evidence="6">UmuC domain-containing protein</fullName>
    </recommendedName>
</protein>
<dbReference type="AlphaFoldDB" id="M7NJW2"/>
<sequence>MMALVDCNNFYASCERVFDPLLEGQPIVVLSNNDGCVIARSQEAKDLGIKMGTPAFEIRELIEQQGVQVFSSNYTLYGDMSARVMETLRQFSPHVEVYSIDEAFLDADGLPGGSEPDALLRWGQELRATVRRHVGIPVGVGIGPTKALAKVANHIAKKHPQHKKVGVFVLDGHKREEILQNFPIGDVWGIGRKHAERLMQQGASTALAFTQLPESWVKQHMSVVGQRLQRELRGQSCLSLELVAQAKQNICTSRSFPDMLEDVELIREAVSTHASRCAFKLRREGSCAGALTVFVHTNRFKENEPQYANAQTLLLPQASADSRVLVRAALRGLDMIYKKGYRYKKAGVIVSKIVPRLQVQQDLFASSEENSRLMKVMDSLNSRYGQEKVRVASLGYAKDWRLRREKLSPCYTTSLAEVLLVRG</sequence>
<keyword evidence="5" id="KW-0742">SOS response</keyword>
<dbReference type="STRING" id="1279009.ADICEAN_02787"/>
<dbReference type="InterPro" id="IPR001126">
    <property type="entry name" value="UmuC"/>
</dbReference>
<dbReference type="Gene3D" id="3.30.70.270">
    <property type="match status" value="1"/>
</dbReference>
<accession>M7NJW2</accession>
<dbReference type="GO" id="GO:0005829">
    <property type="term" value="C:cytosol"/>
    <property type="evidence" value="ECO:0007669"/>
    <property type="project" value="TreeGrafter"/>
</dbReference>
<evidence type="ECO:0000313" key="8">
    <source>
        <dbReference type="Proteomes" id="UP000011910"/>
    </source>
</evidence>
<dbReference type="Pfam" id="PF11799">
    <property type="entry name" value="IMS_C"/>
    <property type="match status" value="1"/>
</dbReference>
<dbReference type="SUPFAM" id="SSF56672">
    <property type="entry name" value="DNA/RNA polymerases"/>
    <property type="match status" value="1"/>
</dbReference>
<evidence type="ECO:0000256" key="1">
    <source>
        <dbReference type="ARBA" id="ARBA00010945"/>
    </source>
</evidence>
<keyword evidence="2" id="KW-0227">DNA damage</keyword>
<dbReference type="InterPro" id="IPR017961">
    <property type="entry name" value="DNA_pol_Y-fam_little_finger"/>
</dbReference>
<dbReference type="GO" id="GO:0009432">
    <property type="term" value="P:SOS response"/>
    <property type="evidence" value="ECO:0007669"/>
    <property type="project" value="UniProtKB-KW"/>
</dbReference>
<dbReference type="PATRIC" id="fig|1279009.4.peg.2825"/>
<name>M7NJW2_9BACT</name>
<dbReference type="GO" id="GO:0006281">
    <property type="term" value="P:DNA repair"/>
    <property type="evidence" value="ECO:0007669"/>
    <property type="project" value="UniProtKB-KW"/>
</dbReference>
<keyword evidence="3" id="KW-0741">SOS mutagenesis</keyword>
<feature type="domain" description="UmuC" evidence="6">
    <location>
        <begin position="2"/>
        <end position="191"/>
    </location>
</feature>
<dbReference type="GO" id="GO:0042276">
    <property type="term" value="P:error-prone translesion synthesis"/>
    <property type="evidence" value="ECO:0007669"/>
    <property type="project" value="TreeGrafter"/>
</dbReference>
<evidence type="ECO:0000256" key="3">
    <source>
        <dbReference type="ARBA" id="ARBA00023199"/>
    </source>
</evidence>
<dbReference type="EMBL" id="AODQ01000074">
    <property type="protein sequence ID" value="EMR02080.1"/>
    <property type="molecule type" value="Genomic_DNA"/>
</dbReference>
<keyword evidence="8" id="KW-1185">Reference proteome</keyword>
<dbReference type="InterPro" id="IPR043128">
    <property type="entry name" value="Rev_trsase/Diguanyl_cyclase"/>
</dbReference>
<dbReference type="Gene3D" id="3.40.1170.60">
    <property type="match status" value="1"/>
</dbReference>
<dbReference type="NCBIfam" id="NF002955">
    <property type="entry name" value="PRK03609.1"/>
    <property type="match status" value="1"/>
</dbReference>
<reference evidence="7 8" key="1">
    <citation type="journal article" date="2013" name="Genome Announc.">
        <title>Draft Genome Sequence of Cesiribacter andamanensis Strain AMV16T, Isolated from a Soil Sample from a Mud Volcano in the Andaman Islands, India.</title>
        <authorList>
            <person name="Shivaji S."/>
            <person name="Ara S."/>
            <person name="Begum Z."/>
            <person name="Srinivas T.N."/>
            <person name="Singh A."/>
            <person name="Kumar Pinnaka A."/>
        </authorList>
    </citation>
    <scope>NUCLEOTIDE SEQUENCE [LARGE SCALE GENOMIC DNA]</scope>
    <source>
        <strain evidence="7 8">AMV16</strain>
    </source>
</reference>
<keyword evidence="4" id="KW-0234">DNA repair</keyword>
<dbReference type="eggNOG" id="COG0389">
    <property type="taxonomic scope" value="Bacteria"/>
</dbReference>